<keyword evidence="5" id="KW-0443">Lipid metabolism</keyword>
<name>A0A9W6N5K7_9HYPH</name>
<dbReference type="InterPro" id="IPR050723">
    <property type="entry name" value="CFA/CMAS"/>
</dbReference>
<reference evidence="6" key="2">
    <citation type="submission" date="2023-01" db="EMBL/GenBank/DDBJ databases">
        <authorList>
            <person name="Sun Q."/>
            <person name="Evtushenko L."/>
        </authorList>
    </citation>
    <scope>NUCLEOTIDE SEQUENCE</scope>
    <source>
        <strain evidence="6">VKM B-2748</strain>
    </source>
</reference>
<accession>A0A9W6N5K7</accession>
<comment type="similarity">
    <text evidence="1">Belongs to the CFA/CMAS family.</text>
</comment>
<dbReference type="PANTHER" id="PTHR43667">
    <property type="entry name" value="CYCLOPROPANE-FATTY-ACYL-PHOSPHOLIPID SYNTHASE"/>
    <property type="match status" value="1"/>
</dbReference>
<comment type="caution">
    <text evidence="6">The sequence shown here is derived from an EMBL/GenBank/DDBJ whole genome shotgun (WGS) entry which is preliminary data.</text>
</comment>
<gene>
    <name evidence="6" type="ORF">GCM10008174_10400</name>
</gene>
<evidence type="ECO:0000256" key="2">
    <source>
        <dbReference type="ARBA" id="ARBA00022603"/>
    </source>
</evidence>
<dbReference type="EMBL" id="BSFL01000001">
    <property type="protein sequence ID" value="GLK79299.1"/>
    <property type="molecule type" value="Genomic_DNA"/>
</dbReference>
<proteinExistence type="inferred from homology"/>
<evidence type="ECO:0000313" key="6">
    <source>
        <dbReference type="EMBL" id="GLK79299.1"/>
    </source>
</evidence>
<keyword evidence="2" id="KW-0489">Methyltransferase</keyword>
<dbReference type="Proteomes" id="UP001143309">
    <property type="component" value="Unassembled WGS sequence"/>
</dbReference>
<reference evidence="6" key="1">
    <citation type="journal article" date="2014" name="Int. J. Syst. Evol. Microbiol.">
        <title>Complete genome sequence of Corynebacterium casei LMG S-19264T (=DSM 44701T), isolated from a smear-ripened cheese.</title>
        <authorList>
            <consortium name="US DOE Joint Genome Institute (JGI-PGF)"/>
            <person name="Walter F."/>
            <person name="Albersmeier A."/>
            <person name="Kalinowski J."/>
            <person name="Ruckert C."/>
        </authorList>
    </citation>
    <scope>NUCLEOTIDE SEQUENCE</scope>
    <source>
        <strain evidence="6">VKM B-2748</strain>
    </source>
</reference>
<evidence type="ECO:0000256" key="4">
    <source>
        <dbReference type="ARBA" id="ARBA00022691"/>
    </source>
</evidence>
<dbReference type="GO" id="GO:0008168">
    <property type="term" value="F:methyltransferase activity"/>
    <property type="evidence" value="ECO:0007669"/>
    <property type="project" value="UniProtKB-KW"/>
</dbReference>
<evidence type="ECO:0000256" key="1">
    <source>
        <dbReference type="ARBA" id="ARBA00010815"/>
    </source>
</evidence>
<dbReference type="PIRSF" id="PIRSF003085">
    <property type="entry name" value="CMAS"/>
    <property type="match status" value="1"/>
</dbReference>
<dbReference type="GO" id="GO:0032259">
    <property type="term" value="P:methylation"/>
    <property type="evidence" value="ECO:0007669"/>
    <property type="project" value="UniProtKB-KW"/>
</dbReference>
<dbReference type="InterPro" id="IPR003333">
    <property type="entry name" value="CMAS"/>
</dbReference>
<dbReference type="SUPFAM" id="SSF53335">
    <property type="entry name" value="S-adenosyl-L-methionine-dependent methyltransferases"/>
    <property type="match status" value="1"/>
</dbReference>
<evidence type="ECO:0000256" key="3">
    <source>
        <dbReference type="ARBA" id="ARBA00022679"/>
    </source>
</evidence>
<keyword evidence="4" id="KW-0949">S-adenosyl-L-methionine</keyword>
<organism evidence="6 7">
    <name type="scientific">Methylopila turkensis</name>
    <dbReference type="NCBI Taxonomy" id="1437816"/>
    <lineage>
        <taxon>Bacteria</taxon>
        <taxon>Pseudomonadati</taxon>
        <taxon>Pseudomonadota</taxon>
        <taxon>Alphaproteobacteria</taxon>
        <taxon>Hyphomicrobiales</taxon>
        <taxon>Methylopilaceae</taxon>
        <taxon>Methylopila</taxon>
    </lineage>
</organism>
<dbReference type="AlphaFoldDB" id="A0A9W6N5K7"/>
<evidence type="ECO:0000313" key="7">
    <source>
        <dbReference type="Proteomes" id="UP001143309"/>
    </source>
</evidence>
<dbReference type="InterPro" id="IPR029063">
    <property type="entry name" value="SAM-dependent_MTases_sf"/>
</dbReference>
<dbReference type="Pfam" id="PF02353">
    <property type="entry name" value="CMAS"/>
    <property type="match status" value="1"/>
</dbReference>
<sequence>MRGDRRSREPMTAADRRLALARDIAAAVAPLLGPHLALKLWDGSTAPANVGPDQLLVRFSDEGTLAALAKSPKLDTLVRLHALGRIDLENGDLFDLAERRPSVRGRDLLRAVGPLRLARGAAAFLKVPAGDLKLPGEGGPNAAPGRSGDPDDNQKNIAHHYDVSNAFYRLFLDRRLIYSCAYFQDWNDDLDTAQEAKLDLVCRKLRLKPGETFLDVGCGWGALVCHAAERYGVTAHGVTLSREQLAGAQAMIEERGLQGRVTVALADWTTVAGSFDKIASVGMFEHVGLKNADAYYRGVRRLLKPGGLYLHHAITRRAKPGDDRKLRPEAKAIMRHVFPGAELDHIGSTLSGLERAGFEVQDTEALRRHYARTTALWCRRLQANRAAAEAEVGEVRTRMWIAYLAGVSLAFARGSIGVCQTLASSRTKSGSVALPATRGDVYAPGP</sequence>
<protein>
    <submittedName>
        <fullName evidence="6">Cyclopropane-fatty-acyl-phospholipid synthase</fullName>
    </submittedName>
</protein>
<dbReference type="Gene3D" id="3.40.50.150">
    <property type="entry name" value="Vaccinia Virus protein VP39"/>
    <property type="match status" value="1"/>
</dbReference>
<dbReference type="PANTHER" id="PTHR43667:SF1">
    <property type="entry name" value="CYCLOPROPANE-FATTY-ACYL-PHOSPHOLIPID SYNTHASE"/>
    <property type="match status" value="1"/>
</dbReference>
<evidence type="ECO:0000256" key="5">
    <source>
        <dbReference type="ARBA" id="ARBA00023098"/>
    </source>
</evidence>
<keyword evidence="7" id="KW-1185">Reference proteome</keyword>
<dbReference type="CDD" id="cd02440">
    <property type="entry name" value="AdoMet_MTases"/>
    <property type="match status" value="1"/>
</dbReference>
<keyword evidence="3" id="KW-0808">Transferase</keyword>
<dbReference type="GO" id="GO:0008610">
    <property type="term" value="P:lipid biosynthetic process"/>
    <property type="evidence" value="ECO:0007669"/>
    <property type="project" value="InterPro"/>
</dbReference>